<dbReference type="EMBL" id="MEWX01000002">
    <property type="protein sequence ID" value="OGC81220.1"/>
    <property type="molecule type" value="Genomic_DNA"/>
</dbReference>
<sequence length="97" mass="11577">MKREERKAISQRLLHNRQAQERWGKRDEDFAAAQGEIFLGNFKQEEFDILGLKTKRRGDPARTRSGKLYKDLHENDGSFAVYIHSIELEMLKIRRRF</sequence>
<dbReference type="Proteomes" id="UP000176185">
    <property type="component" value="Unassembled WGS sequence"/>
</dbReference>
<reference evidence="1 2" key="1">
    <citation type="journal article" date="2016" name="Nat. Commun.">
        <title>Thousands of microbial genomes shed light on interconnected biogeochemical processes in an aquifer system.</title>
        <authorList>
            <person name="Anantharaman K."/>
            <person name="Brown C.T."/>
            <person name="Hug L.A."/>
            <person name="Sharon I."/>
            <person name="Castelle C.J."/>
            <person name="Probst A.J."/>
            <person name="Thomas B.C."/>
            <person name="Singh A."/>
            <person name="Wilkins M.J."/>
            <person name="Karaoz U."/>
            <person name="Brodie E.L."/>
            <person name="Williams K.H."/>
            <person name="Hubbard S.S."/>
            <person name="Banfield J.F."/>
        </authorList>
    </citation>
    <scope>NUCLEOTIDE SEQUENCE [LARGE SCALE GENOMIC DNA]</scope>
</reference>
<comment type="caution">
    <text evidence="1">The sequence shown here is derived from an EMBL/GenBank/DDBJ whole genome shotgun (WGS) entry which is preliminary data.</text>
</comment>
<dbReference type="AlphaFoldDB" id="A0A1F4XHY4"/>
<protein>
    <submittedName>
        <fullName evidence="1">Uncharacterized protein</fullName>
    </submittedName>
</protein>
<dbReference type="STRING" id="1797243.A2943_00500"/>
<organism evidence="1 2">
    <name type="scientific">Candidatus Adlerbacteria bacterium RIFCSPLOWO2_01_FULL_51_16</name>
    <dbReference type="NCBI Taxonomy" id="1797243"/>
    <lineage>
        <taxon>Bacteria</taxon>
        <taxon>Candidatus Adleribacteriota</taxon>
    </lineage>
</organism>
<evidence type="ECO:0000313" key="2">
    <source>
        <dbReference type="Proteomes" id="UP000176185"/>
    </source>
</evidence>
<gene>
    <name evidence="1" type="ORF">A2943_00500</name>
</gene>
<accession>A0A1F4XHY4</accession>
<name>A0A1F4XHY4_9BACT</name>
<proteinExistence type="predicted"/>
<evidence type="ECO:0000313" key="1">
    <source>
        <dbReference type="EMBL" id="OGC81220.1"/>
    </source>
</evidence>